<reference evidence="2" key="1">
    <citation type="submission" date="2016-06" db="EMBL/GenBank/DDBJ databases">
        <title>Parallel loss of symbiosis genes in relatives of nitrogen-fixing non-legume Parasponia.</title>
        <authorList>
            <person name="Van Velzen R."/>
            <person name="Holmer R."/>
            <person name="Bu F."/>
            <person name="Rutten L."/>
            <person name="Van Zeijl A."/>
            <person name="Liu W."/>
            <person name="Santuari L."/>
            <person name="Cao Q."/>
            <person name="Sharma T."/>
            <person name="Shen D."/>
            <person name="Roswanjaya Y."/>
            <person name="Wardhani T."/>
            <person name="Kalhor M.S."/>
            <person name="Jansen J."/>
            <person name="Van den Hoogen J."/>
            <person name="Gungor B."/>
            <person name="Hartog M."/>
            <person name="Hontelez J."/>
            <person name="Verver J."/>
            <person name="Yang W.-C."/>
            <person name="Schijlen E."/>
            <person name="Repin R."/>
            <person name="Schilthuizen M."/>
            <person name="Schranz E."/>
            <person name="Heidstra R."/>
            <person name="Miyata K."/>
            <person name="Fedorova E."/>
            <person name="Kohlen W."/>
            <person name="Bisseling T."/>
            <person name="Smit S."/>
            <person name="Geurts R."/>
        </authorList>
    </citation>
    <scope>NUCLEOTIDE SEQUENCE [LARGE SCALE GENOMIC DNA]</scope>
    <source>
        <strain evidence="2">cv. RG33-2</strain>
    </source>
</reference>
<dbReference type="Proteomes" id="UP000237000">
    <property type="component" value="Unassembled WGS sequence"/>
</dbReference>
<name>A0A2P5CGM8_TREOI</name>
<organism evidence="1 2">
    <name type="scientific">Trema orientale</name>
    <name type="common">Charcoal tree</name>
    <name type="synonym">Celtis orientalis</name>
    <dbReference type="NCBI Taxonomy" id="63057"/>
    <lineage>
        <taxon>Eukaryota</taxon>
        <taxon>Viridiplantae</taxon>
        <taxon>Streptophyta</taxon>
        <taxon>Embryophyta</taxon>
        <taxon>Tracheophyta</taxon>
        <taxon>Spermatophyta</taxon>
        <taxon>Magnoliopsida</taxon>
        <taxon>eudicotyledons</taxon>
        <taxon>Gunneridae</taxon>
        <taxon>Pentapetalae</taxon>
        <taxon>rosids</taxon>
        <taxon>fabids</taxon>
        <taxon>Rosales</taxon>
        <taxon>Cannabaceae</taxon>
        <taxon>Trema</taxon>
    </lineage>
</organism>
<dbReference type="InParanoid" id="A0A2P5CGM8"/>
<proteinExistence type="predicted"/>
<keyword evidence="2" id="KW-1185">Reference proteome</keyword>
<evidence type="ECO:0000313" key="2">
    <source>
        <dbReference type="Proteomes" id="UP000237000"/>
    </source>
</evidence>
<sequence length="95" mass="11120">MAAQRASLHGLRRQHCDSLHLLQPSRSMEETLLSYQFEVEFSRPNTKASKRKCLAALILHYAFKLQLSFQNHNNVSLLHPQRKIKQKENTFCRVT</sequence>
<dbReference type="AlphaFoldDB" id="A0A2P5CGM8"/>
<evidence type="ECO:0000313" key="1">
    <source>
        <dbReference type="EMBL" id="PON60197.1"/>
    </source>
</evidence>
<gene>
    <name evidence="1" type="ORF">TorRG33x02_285310</name>
</gene>
<comment type="caution">
    <text evidence="1">The sequence shown here is derived from an EMBL/GenBank/DDBJ whole genome shotgun (WGS) entry which is preliminary data.</text>
</comment>
<dbReference type="EMBL" id="JXTC01000367">
    <property type="protein sequence ID" value="PON60197.1"/>
    <property type="molecule type" value="Genomic_DNA"/>
</dbReference>
<accession>A0A2P5CGM8</accession>
<protein>
    <submittedName>
        <fullName evidence="1">Uncharacterized protein</fullName>
    </submittedName>
</protein>